<evidence type="ECO:0000256" key="1">
    <source>
        <dbReference type="SAM" id="Phobius"/>
    </source>
</evidence>
<feature type="transmembrane region" description="Helical" evidence="1">
    <location>
        <begin position="159"/>
        <end position="180"/>
    </location>
</feature>
<feature type="transmembrane region" description="Helical" evidence="1">
    <location>
        <begin position="121"/>
        <end position="139"/>
    </location>
</feature>
<accession>A0A532V9X5</accession>
<dbReference type="Proteomes" id="UP000317778">
    <property type="component" value="Unassembled WGS sequence"/>
</dbReference>
<reference evidence="2 3" key="1">
    <citation type="submission" date="2017-06" db="EMBL/GenBank/DDBJ databases">
        <title>Novel microbial phyla capable of carbon fixation and sulfur reduction in deep-sea sediments.</title>
        <authorList>
            <person name="Huang J."/>
            <person name="Baker B."/>
            <person name="Wang Y."/>
        </authorList>
    </citation>
    <scope>NUCLEOTIDE SEQUENCE [LARGE SCALE GENOMIC DNA]</scope>
    <source>
        <strain evidence="2">B3_TA06</strain>
    </source>
</reference>
<dbReference type="AlphaFoldDB" id="A0A532V9X5"/>
<evidence type="ECO:0000313" key="2">
    <source>
        <dbReference type="EMBL" id="TKJ44004.1"/>
    </source>
</evidence>
<feature type="transmembrane region" description="Helical" evidence="1">
    <location>
        <begin position="250"/>
        <end position="272"/>
    </location>
</feature>
<feature type="transmembrane region" description="Helical" evidence="1">
    <location>
        <begin position="216"/>
        <end position="238"/>
    </location>
</feature>
<sequence>MKKKIPTSYRYSWVTRFINFWKKRKLPPVFTSLIFFHLLPSGLVLLVFSLTGYWGTFFSRGFNILFPGFLGFFMPAILPYLTWRYETKVLPRFFSDLSAFLGQSEEAPEDLISKFNKLTKILKISIQSLGAFLQLYYAFKLFDAAQQIFRVPNMWSPSYLIVVAVGAFLVYLAGLGLALVSTSTARQCLIIRSLEPSNINPTHFDRLGGTGFFNRLSVTTAAFLIPMSLAIPFFAQIIPRSIAPNLPFFFVPLAIYLIIIISAFSIPTAFLAHTLKRTREFHLSGWIKEYEKSFTEFRKTTDTNQILLINARTTQLREHYREVEKMRILPWKPNVLFLLLGTLIFPLVIALIQHLLGRLFNAP</sequence>
<organism evidence="2 3">
    <name type="scientific">candidate division TA06 bacterium B3_TA06</name>
    <dbReference type="NCBI Taxonomy" id="2012487"/>
    <lineage>
        <taxon>Bacteria</taxon>
        <taxon>Bacteria division TA06</taxon>
    </lineage>
</organism>
<comment type="caution">
    <text evidence="2">The sequence shown here is derived from an EMBL/GenBank/DDBJ whole genome shotgun (WGS) entry which is preliminary data.</text>
</comment>
<gene>
    <name evidence="2" type="ORF">CEE36_02470</name>
</gene>
<dbReference type="EMBL" id="NJBO01000002">
    <property type="protein sequence ID" value="TKJ44004.1"/>
    <property type="molecule type" value="Genomic_DNA"/>
</dbReference>
<feature type="transmembrane region" description="Helical" evidence="1">
    <location>
        <begin position="335"/>
        <end position="356"/>
    </location>
</feature>
<feature type="transmembrane region" description="Helical" evidence="1">
    <location>
        <begin position="62"/>
        <end position="83"/>
    </location>
</feature>
<feature type="transmembrane region" description="Helical" evidence="1">
    <location>
        <begin position="29"/>
        <end position="50"/>
    </location>
</feature>
<keyword evidence="1" id="KW-0472">Membrane</keyword>
<protein>
    <submittedName>
        <fullName evidence="2">Uncharacterized protein</fullName>
    </submittedName>
</protein>
<name>A0A532V9X5_UNCT6</name>
<keyword evidence="1" id="KW-0812">Transmembrane</keyword>
<evidence type="ECO:0000313" key="3">
    <source>
        <dbReference type="Proteomes" id="UP000317778"/>
    </source>
</evidence>
<keyword evidence="1" id="KW-1133">Transmembrane helix</keyword>
<proteinExistence type="predicted"/>